<dbReference type="InterPro" id="IPR042465">
    <property type="entry name" value="XXLT1"/>
</dbReference>
<keyword evidence="1" id="KW-0472">Membrane</keyword>
<keyword evidence="1" id="KW-0812">Transmembrane</keyword>
<dbReference type="InterPro" id="IPR002495">
    <property type="entry name" value="Glyco_trans_8"/>
</dbReference>
<sequence length="360" mass="41794">MRLFYKILLNLSVLVSFIVIFFAFHEKSDSQDLVNLVNYEKDIKLNNESGRSHFAYSEPSAIVLKDEFENYGHNVWCIFCKATPASPLRYKFSVFVLSLVNRSSVPLTINLITDDGSRSTAQKVFEHVKNVTKKDFQVTFHDIRDLAAKTSDIINTMRKYFTSQTDSYYSDALFFISLGLHRIAVNQTKAIMIDVDTKLNTDVKLLFDEFNNFGSEALIGIAPEQSPVYRHVLYVYRAKYRDTNFGKPLSQNGNPGVNSGVLLLNLARLRESDMYNRLLSPEQVKKLVDKYSFQGHLGDQDWYTLISQEYKQLIHLLDCTWNRQLCQWWSHHGYEDIFNMFYRCEGEVKIYHGNCNTKIP</sequence>
<dbReference type="PANTHER" id="PTHR46612">
    <property type="entry name" value="XYLOSIDE XYLOSYLTRANSFERASE 1"/>
    <property type="match status" value="1"/>
</dbReference>
<dbReference type="Proteomes" id="UP001372834">
    <property type="component" value="Unassembled WGS sequence"/>
</dbReference>
<dbReference type="SUPFAM" id="SSF53448">
    <property type="entry name" value="Nucleotide-diphospho-sugar transferases"/>
    <property type="match status" value="1"/>
</dbReference>
<evidence type="ECO:0008006" key="4">
    <source>
        <dbReference type="Google" id="ProtNLM"/>
    </source>
</evidence>
<gene>
    <name evidence="2" type="ORF">RUM43_013010</name>
</gene>
<dbReference type="AlphaFoldDB" id="A0AAN8S758"/>
<dbReference type="PANTHER" id="PTHR46612:SF1">
    <property type="entry name" value="XYLOSIDE XYLOSYLTRANSFERASE 1"/>
    <property type="match status" value="1"/>
</dbReference>
<comment type="caution">
    <text evidence="2">The sequence shown here is derived from an EMBL/GenBank/DDBJ whole genome shotgun (WGS) entry which is preliminary data.</text>
</comment>
<dbReference type="Gene3D" id="3.90.550.10">
    <property type="entry name" value="Spore Coat Polysaccharide Biosynthesis Protein SpsA, Chain A"/>
    <property type="match status" value="1"/>
</dbReference>
<dbReference type="GO" id="GO:0005789">
    <property type="term" value="C:endoplasmic reticulum membrane"/>
    <property type="evidence" value="ECO:0007669"/>
    <property type="project" value="TreeGrafter"/>
</dbReference>
<organism evidence="2 3">
    <name type="scientific">Polyplax serrata</name>
    <name type="common">Common mouse louse</name>
    <dbReference type="NCBI Taxonomy" id="468196"/>
    <lineage>
        <taxon>Eukaryota</taxon>
        <taxon>Metazoa</taxon>
        <taxon>Ecdysozoa</taxon>
        <taxon>Arthropoda</taxon>
        <taxon>Hexapoda</taxon>
        <taxon>Insecta</taxon>
        <taxon>Pterygota</taxon>
        <taxon>Neoptera</taxon>
        <taxon>Paraneoptera</taxon>
        <taxon>Psocodea</taxon>
        <taxon>Troctomorpha</taxon>
        <taxon>Phthiraptera</taxon>
        <taxon>Anoplura</taxon>
        <taxon>Polyplacidae</taxon>
        <taxon>Polyplax</taxon>
    </lineage>
</organism>
<protein>
    <recommendedName>
        <fullName evidence="4">Xyloside xylosyltransferase 1</fullName>
    </recommendedName>
</protein>
<reference evidence="2 3" key="1">
    <citation type="submission" date="2023-10" db="EMBL/GenBank/DDBJ databases">
        <title>Genomes of two closely related lineages of the louse Polyplax serrata with different host specificities.</title>
        <authorList>
            <person name="Martinu J."/>
            <person name="Tarabai H."/>
            <person name="Stefka J."/>
            <person name="Hypsa V."/>
        </authorList>
    </citation>
    <scope>NUCLEOTIDE SEQUENCE [LARGE SCALE GENOMIC DNA]</scope>
    <source>
        <strain evidence="2">HR10_N</strain>
    </source>
</reference>
<feature type="transmembrane region" description="Helical" evidence="1">
    <location>
        <begin position="7"/>
        <end position="25"/>
    </location>
</feature>
<accession>A0AAN8S758</accession>
<dbReference type="Pfam" id="PF01501">
    <property type="entry name" value="Glyco_transf_8"/>
    <property type="match status" value="1"/>
</dbReference>
<evidence type="ECO:0000313" key="3">
    <source>
        <dbReference type="Proteomes" id="UP001372834"/>
    </source>
</evidence>
<dbReference type="GO" id="GO:0016266">
    <property type="term" value="P:protein O-linked glycosylation via N-acetyl-galactosamine"/>
    <property type="evidence" value="ECO:0007669"/>
    <property type="project" value="TreeGrafter"/>
</dbReference>
<evidence type="ECO:0000313" key="2">
    <source>
        <dbReference type="EMBL" id="KAK6618619.1"/>
    </source>
</evidence>
<dbReference type="EMBL" id="JAWJWE010000041">
    <property type="protein sequence ID" value="KAK6618619.1"/>
    <property type="molecule type" value="Genomic_DNA"/>
</dbReference>
<dbReference type="GO" id="GO:0140560">
    <property type="term" value="F:xylosyl alpha-1,3-xylosyltransferase activity"/>
    <property type="evidence" value="ECO:0007669"/>
    <property type="project" value="TreeGrafter"/>
</dbReference>
<evidence type="ECO:0000256" key="1">
    <source>
        <dbReference type="SAM" id="Phobius"/>
    </source>
</evidence>
<dbReference type="InterPro" id="IPR029044">
    <property type="entry name" value="Nucleotide-diphossugar_trans"/>
</dbReference>
<keyword evidence="1" id="KW-1133">Transmembrane helix</keyword>
<name>A0AAN8S758_POLSC</name>
<proteinExistence type="predicted"/>